<feature type="domain" description="Dihydroxy-acid/6-phosphogluconate dehydratase N-terminal" evidence="9">
    <location>
        <begin position="43"/>
        <end position="354"/>
    </location>
</feature>
<dbReference type="Pfam" id="PF24877">
    <property type="entry name" value="ILV_EDD_C"/>
    <property type="match status" value="1"/>
</dbReference>
<protein>
    <submittedName>
        <fullName evidence="11">L-arabinonate dehydratase</fullName>
    </submittedName>
</protein>
<proteinExistence type="inferred from homology"/>
<evidence type="ECO:0000256" key="7">
    <source>
        <dbReference type="ARBA" id="ARBA00023304"/>
    </source>
</evidence>
<keyword evidence="4" id="KW-0408">Iron</keyword>
<evidence type="ECO:0000256" key="1">
    <source>
        <dbReference type="ARBA" id="ARBA00006486"/>
    </source>
</evidence>
<dbReference type="Gene3D" id="3.50.30.80">
    <property type="entry name" value="IlvD/EDD C-terminal domain-like"/>
    <property type="match status" value="1"/>
</dbReference>
<dbReference type="InterPro" id="IPR056740">
    <property type="entry name" value="ILV_EDD_C"/>
</dbReference>
<feature type="domain" description="Dihydroxy-acid/6-phosphogluconate dehydratase C-terminal" evidence="10">
    <location>
        <begin position="366"/>
        <end position="559"/>
    </location>
</feature>
<reference evidence="11 12" key="1">
    <citation type="journal article" date="2019" name="Int. J. Syst. Evol. Microbiol.">
        <title>The Global Catalogue of Microorganisms (GCM) 10K type strain sequencing project: providing services to taxonomists for standard genome sequencing and annotation.</title>
        <authorList>
            <consortium name="The Broad Institute Genomics Platform"/>
            <consortium name="The Broad Institute Genome Sequencing Center for Infectious Disease"/>
            <person name="Wu L."/>
            <person name="Ma J."/>
        </authorList>
    </citation>
    <scope>NUCLEOTIDE SEQUENCE [LARGE SCALE GENOMIC DNA]</scope>
    <source>
        <strain evidence="11 12">JCM 3325</strain>
    </source>
</reference>
<name>A0ABN3JSJ7_9ACTN</name>
<evidence type="ECO:0000259" key="9">
    <source>
        <dbReference type="Pfam" id="PF00920"/>
    </source>
</evidence>
<evidence type="ECO:0000256" key="6">
    <source>
        <dbReference type="ARBA" id="ARBA00023239"/>
    </source>
</evidence>
<dbReference type="PANTHER" id="PTHR43183:SF1">
    <property type="entry name" value="HYPOTHETICAL DIHYDROXY-ACID DEHYDRATASE (EUROFUNG)-RELATED"/>
    <property type="match status" value="1"/>
</dbReference>
<dbReference type="SUPFAM" id="SSF143975">
    <property type="entry name" value="IlvD/EDD N-terminal domain-like"/>
    <property type="match status" value="1"/>
</dbReference>
<keyword evidence="12" id="KW-1185">Reference proteome</keyword>
<dbReference type="InterPro" id="IPR042096">
    <property type="entry name" value="Dihydro-acid_dehy_C"/>
</dbReference>
<dbReference type="RefSeq" id="WP_344593309.1">
    <property type="nucleotide sequence ID" value="NZ_BAAARW010000021.1"/>
</dbReference>
<keyword evidence="5" id="KW-0411">Iron-sulfur</keyword>
<sequence length="587" mass="61530">MSSQDRDRTLRSGRWFGTDDLSGFAHRSTLTPIGLSPEHFDGRPFVGIAQSWSDFAPCNAHFRQVAEHVKRGVAEAGGVALEFPTISLGENLAKPTAMLFRNLMAMDVEESIRMYPMDAVVLLGGCDKTLPAQLMGAASVDLPTVVVTAGPTSPRSYGGRRLGGGTDAWKLAERVRSGAADGSDVAAMEAAIMSTPGHCNEMGSASTITAVSEALGLAPAGSSTVPAMDGRRLAGAAAAGWLAVRMARDGGPQPSRILSREMFENAITLLMALGGSTNTIVHLLALAGRVGVELGLDDFARISARTPLLANLRPSGEFLLQDLDAAGGVPAMLAELAPLLHLDVPTVTGRTLGEEVAGAKATDRSVIASLDEPRAPTGGLAVVHGSLAPGGAVIKTSAASPELCVHRGPAVVFENVRDLAARIDDPELDVEPSSVLVLRNSGPKGGPGMPEWGMLPIPAKLLARGVTDMVRVSDARMSGTAFGTNVLHVAPESAAGGPLALVRDGDPIVLDVPAGRLDLEVDPAELERRRAELRPPTPRYRRGYGALYLRHVQQSDKGCDFDFLAKHPEEGPDNEAEGILEGWHGGW</sequence>
<dbReference type="Proteomes" id="UP001501231">
    <property type="component" value="Unassembled WGS sequence"/>
</dbReference>
<dbReference type="InterPro" id="IPR037237">
    <property type="entry name" value="IlvD/EDD_N"/>
</dbReference>
<dbReference type="SUPFAM" id="SSF52016">
    <property type="entry name" value="LeuD/IlvD-like"/>
    <property type="match status" value="1"/>
</dbReference>
<keyword evidence="3" id="KW-0479">Metal-binding</keyword>
<evidence type="ECO:0000256" key="3">
    <source>
        <dbReference type="ARBA" id="ARBA00022723"/>
    </source>
</evidence>
<comment type="similarity">
    <text evidence="1">Belongs to the IlvD/Edd family.</text>
</comment>
<dbReference type="InterPro" id="IPR052352">
    <property type="entry name" value="Sugar_Degrad_Dehydratases"/>
</dbReference>
<dbReference type="InterPro" id="IPR000581">
    <property type="entry name" value="ILV_EDD_N"/>
</dbReference>
<evidence type="ECO:0000256" key="8">
    <source>
        <dbReference type="SAM" id="MobiDB-lite"/>
    </source>
</evidence>
<dbReference type="InterPro" id="IPR020558">
    <property type="entry name" value="DiOHA_6PGluconate_deHydtase_CS"/>
</dbReference>
<evidence type="ECO:0000256" key="4">
    <source>
        <dbReference type="ARBA" id="ARBA00023004"/>
    </source>
</evidence>
<gene>
    <name evidence="11" type="primary">araD</name>
    <name evidence="11" type="ORF">GCM10010191_59130</name>
</gene>
<organism evidence="11 12">
    <name type="scientific">Actinomadura vinacea</name>
    <dbReference type="NCBI Taxonomy" id="115336"/>
    <lineage>
        <taxon>Bacteria</taxon>
        <taxon>Bacillati</taxon>
        <taxon>Actinomycetota</taxon>
        <taxon>Actinomycetes</taxon>
        <taxon>Streptosporangiales</taxon>
        <taxon>Thermomonosporaceae</taxon>
        <taxon>Actinomadura</taxon>
    </lineage>
</organism>
<feature type="region of interest" description="Disordered" evidence="8">
    <location>
        <begin position="568"/>
        <end position="587"/>
    </location>
</feature>
<evidence type="ECO:0000313" key="12">
    <source>
        <dbReference type="Proteomes" id="UP001501231"/>
    </source>
</evidence>
<dbReference type="EMBL" id="BAAARW010000021">
    <property type="protein sequence ID" value="GAA2436542.1"/>
    <property type="molecule type" value="Genomic_DNA"/>
</dbReference>
<evidence type="ECO:0000256" key="5">
    <source>
        <dbReference type="ARBA" id="ARBA00023014"/>
    </source>
</evidence>
<dbReference type="PROSITE" id="PS00886">
    <property type="entry name" value="ILVD_EDD_1"/>
    <property type="match status" value="1"/>
</dbReference>
<keyword evidence="7" id="KW-0028">Amino-acid biosynthesis</keyword>
<dbReference type="Pfam" id="PF00920">
    <property type="entry name" value="ILVD_EDD_N"/>
    <property type="match status" value="1"/>
</dbReference>
<evidence type="ECO:0000256" key="2">
    <source>
        <dbReference type="ARBA" id="ARBA00022714"/>
    </source>
</evidence>
<comment type="caution">
    <text evidence="11">The sequence shown here is derived from an EMBL/GenBank/DDBJ whole genome shotgun (WGS) entry which is preliminary data.</text>
</comment>
<keyword evidence="2" id="KW-0001">2Fe-2S</keyword>
<keyword evidence="7" id="KW-0100">Branched-chain amino acid biosynthesis</keyword>
<evidence type="ECO:0000313" key="11">
    <source>
        <dbReference type="EMBL" id="GAA2436542.1"/>
    </source>
</evidence>
<keyword evidence="6" id="KW-0456">Lyase</keyword>
<evidence type="ECO:0000259" key="10">
    <source>
        <dbReference type="Pfam" id="PF24877"/>
    </source>
</evidence>
<accession>A0ABN3JSJ7</accession>
<dbReference type="PANTHER" id="PTHR43183">
    <property type="entry name" value="HYPOTHETICAL DIHYDROXYACID DEHYDRATASE (EUROFUNG)-RELATED"/>
    <property type="match status" value="1"/>
</dbReference>
<dbReference type="NCBIfam" id="NF004784">
    <property type="entry name" value="PRK06131.1"/>
    <property type="match status" value="1"/>
</dbReference>